<dbReference type="EMBL" id="CAICTM010000193">
    <property type="protein sequence ID" value="CAB9504330.1"/>
    <property type="molecule type" value="Genomic_DNA"/>
</dbReference>
<keyword evidence="4" id="KW-1185">Reference proteome</keyword>
<proteinExistence type="predicted"/>
<evidence type="ECO:0000256" key="1">
    <source>
        <dbReference type="SAM" id="MobiDB-lite"/>
    </source>
</evidence>
<comment type="caution">
    <text evidence="3">The sequence shown here is derived from an EMBL/GenBank/DDBJ whole genome shotgun (WGS) entry which is preliminary data.</text>
</comment>
<dbReference type="AlphaFoldDB" id="A0A9N8DLM4"/>
<feature type="region of interest" description="Disordered" evidence="1">
    <location>
        <begin position="1"/>
        <end position="62"/>
    </location>
</feature>
<keyword evidence="2" id="KW-0812">Transmembrane</keyword>
<sequence length="440" mass="49786">MTATAAAAAVTGGGGEGARKRHVHTSSQSSSKDTTATTKTTTSASINSNSNNDNTSQAARLRQSIAQESKREKLQQRRIARMSAQSHSSIQKFYYALVLNALLVFMGGILYLKPSIFFKSMKKNPGFKWPPHHLAIVYPTGVSPRHDLPRFLNQYALATDENKATRDAVRHLVGLRQTLKPFQIFFTGWERKKVPGKYSMDDYCGAGFEQSFDRAVERNSHRHAEDLLHWCLLQTYQNDGFLNWNVTMKRSPISRNLHYTESDIMKGIVMKHAMHNAVHPALLWLPKKRVQQQHEQSSALVEDTTTNQKGPAMNRPLGMTTFDMDSQVPAKLLQWLIHTAPTLDVWSYPKAVEEYMWQLISAEGEDKWTVLDAVCDHYGDDDDAATRQQMQVKYQNRRIMAEDCLRGETSCCVIYMPQEEEDPKAGAKSKLRGSSSDSRD</sequence>
<dbReference type="Proteomes" id="UP001153069">
    <property type="component" value="Unassembled WGS sequence"/>
</dbReference>
<keyword evidence="2" id="KW-1133">Transmembrane helix</keyword>
<feature type="transmembrane region" description="Helical" evidence="2">
    <location>
        <begin position="93"/>
        <end position="112"/>
    </location>
</feature>
<name>A0A9N8DLM4_9STRA</name>
<feature type="compositionally biased region" description="Low complexity" evidence="1">
    <location>
        <begin position="1"/>
        <end position="10"/>
    </location>
</feature>
<feature type="compositionally biased region" description="Low complexity" evidence="1">
    <location>
        <begin position="25"/>
        <end position="59"/>
    </location>
</feature>
<reference evidence="3" key="1">
    <citation type="submission" date="2020-06" db="EMBL/GenBank/DDBJ databases">
        <authorList>
            <consortium name="Plant Systems Biology data submission"/>
        </authorList>
    </citation>
    <scope>NUCLEOTIDE SEQUENCE</scope>
    <source>
        <strain evidence="3">D6</strain>
    </source>
</reference>
<accession>A0A9N8DLM4</accession>
<evidence type="ECO:0000313" key="3">
    <source>
        <dbReference type="EMBL" id="CAB9504330.1"/>
    </source>
</evidence>
<evidence type="ECO:0000256" key="2">
    <source>
        <dbReference type="SAM" id="Phobius"/>
    </source>
</evidence>
<keyword evidence="2" id="KW-0472">Membrane</keyword>
<feature type="region of interest" description="Disordered" evidence="1">
    <location>
        <begin position="421"/>
        <end position="440"/>
    </location>
</feature>
<organism evidence="3 4">
    <name type="scientific">Seminavis robusta</name>
    <dbReference type="NCBI Taxonomy" id="568900"/>
    <lineage>
        <taxon>Eukaryota</taxon>
        <taxon>Sar</taxon>
        <taxon>Stramenopiles</taxon>
        <taxon>Ochrophyta</taxon>
        <taxon>Bacillariophyta</taxon>
        <taxon>Bacillariophyceae</taxon>
        <taxon>Bacillariophycidae</taxon>
        <taxon>Naviculales</taxon>
        <taxon>Naviculaceae</taxon>
        <taxon>Seminavis</taxon>
    </lineage>
</organism>
<evidence type="ECO:0000313" key="4">
    <source>
        <dbReference type="Proteomes" id="UP001153069"/>
    </source>
</evidence>
<gene>
    <name evidence="3" type="ORF">SEMRO_194_G082700.1</name>
</gene>
<protein>
    <submittedName>
        <fullName evidence="3">Uncharacterized protein</fullName>
    </submittedName>
</protein>